<reference evidence="10 11" key="1">
    <citation type="submission" date="2011-06" db="EMBL/GenBank/DDBJ databases">
        <authorList>
            <person name="Muzny D."/>
            <person name="Qin X."/>
            <person name="Deng J."/>
            <person name="Jiang H."/>
            <person name="Liu Y."/>
            <person name="Qu J."/>
            <person name="Song X.-Z."/>
            <person name="Zhang L."/>
            <person name="Thornton R."/>
            <person name="Coyle M."/>
            <person name="Francisco L."/>
            <person name="Jackson L."/>
            <person name="Javaid M."/>
            <person name="Korchina V."/>
            <person name="Kovar C."/>
            <person name="Mata R."/>
            <person name="Mathew T."/>
            <person name="Ngo R."/>
            <person name="Nguyen L."/>
            <person name="Nguyen N."/>
            <person name="Okwuonu G."/>
            <person name="Ongeri F."/>
            <person name="Pham C."/>
            <person name="Simmons D."/>
            <person name="Wilczek-Boney K."/>
            <person name="Hale W."/>
            <person name="Jakkamsetti A."/>
            <person name="Pham P."/>
            <person name="Ruth R."/>
            <person name="San Lucas F."/>
            <person name="Warren J."/>
            <person name="Zhang J."/>
            <person name="Zhao Z."/>
            <person name="Zhou C."/>
            <person name="Zhu D."/>
            <person name="Lee S."/>
            <person name="Bess C."/>
            <person name="Blankenburg K."/>
            <person name="Forbes L."/>
            <person name="Fu Q."/>
            <person name="Gubbala S."/>
            <person name="Hirani K."/>
            <person name="Jayaseelan J.C."/>
            <person name="Lara F."/>
            <person name="Munidasa M."/>
            <person name="Palculict T."/>
            <person name="Patil S."/>
            <person name="Pu L.-L."/>
            <person name="Saada N."/>
            <person name="Tang L."/>
            <person name="Weissenberger G."/>
            <person name="Zhu Y."/>
            <person name="Hemphill L."/>
            <person name="Shang Y."/>
            <person name="Youmans B."/>
            <person name="Ayvaz T."/>
            <person name="Ross M."/>
            <person name="Santibanez J."/>
            <person name="Aqrawi P."/>
            <person name="Gross S."/>
            <person name="Joshi V."/>
            <person name="Fowler G."/>
            <person name="Nazareth L."/>
            <person name="Reid J."/>
            <person name="Worley K."/>
            <person name="Petrosino J."/>
            <person name="Highlander S."/>
            <person name="Gibbs R."/>
        </authorList>
    </citation>
    <scope>NUCLEOTIDE SEQUENCE [LARGE SCALE GENOMIC DNA]</scope>
    <source>
        <strain evidence="10 11">ATCC 25577</strain>
    </source>
</reference>
<dbReference type="EMBL" id="AGBA01000013">
    <property type="protein sequence ID" value="EGY78016.1"/>
    <property type="molecule type" value="Genomic_DNA"/>
</dbReference>
<dbReference type="GO" id="GO:0006096">
    <property type="term" value="P:glycolytic process"/>
    <property type="evidence" value="ECO:0007669"/>
    <property type="project" value="UniProtKB-UniPathway"/>
</dbReference>
<evidence type="ECO:0000256" key="8">
    <source>
        <dbReference type="SAM" id="MobiDB-lite"/>
    </source>
</evidence>
<feature type="domain" description="Enolase C-terminal TIM barrel" evidence="9">
    <location>
        <begin position="31"/>
        <end position="60"/>
    </location>
</feature>
<evidence type="ECO:0000256" key="5">
    <source>
        <dbReference type="ARBA" id="ARBA00022525"/>
    </source>
</evidence>
<dbReference type="InterPro" id="IPR020810">
    <property type="entry name" value="Enolase_C"/>
</dbReference>
<evidence type="ECO:0000313" key="11">
    <source>
        <dbReference type="Proteomes" id="UP000005332"/>
    </source>
</evidence>
<dbReference type="SUPFAM" id="SSF51604">
    <property type="entry name" value="Enolase C-terminal domain-like"/>
    <property type="match status" value="1"/>
</dbReference>
<evidence type="ECO:0000259" key="9">
    <source>
        <dbReference type="Pfam" id="PF00113"/>
    </source>
</evidence>
<keyword evidence="5" id="KW-0964">Secreted</keyword>
<evidence type="ECO:0000256" key="7">
    <source>
        <dbReference type="ARBA" id="ARBA00023239"/>
    </source>
</evidence>
<proteinExistence type="inferred from homology"/>
<organism evidence="10 11">
    <name type="scientific">Cutibacterium avidum ATCC 25577</name>
    <dbReference type="NCBI Taxonomy" id="997355"/>
    <lineage>
        <taxon>Bacteria</taxon>
        <taxon>Bacillati</taxon>
        <taxon>Actinomycetota</taxon>
        <taxon>Actinomycetes</taxon>
        <taxon>Propionibacteriales</taxon>
        <taxon>Propionibacteriaceae</taxon>
        <taxon>Cutibacterium</taxon>
    </lineage>
</organism>
<comment type="caution">
    <text evidence="10">The sequence shown here is derived from an EMBL/GenBank/DDBJ whole genome shotgun (WGS) entry which is preliminary data.</text>
</comment>
<protein>
    <recommendedName>
        <fullName evidence="4">Enolase</fullName>
        <ecNumber evidence="3">4.2.1.11</ecNumber>
    </recommendedName>
</protein>
<dbReference type="PATRIC" id="fig|997355.3.peg.1533"/>
<dbReference type="Proteomes" id="UP000005332">
    <property type="component" value="Unassembled WGS sequence"/>
</dbReference>
<evidence type="ECO:0000256" key="1">
    <source>
        <dbReference type="ARBA" id="ARBA00005031"/>
    </source>
</evidence>
<feature type="compositionally biased region" description="Basic residues" evidence="8">
    <location>
        <begin position="15"/>
        <end position="26"/>
    </location>
</feature>
<comment type="pathway">
    <text evidence="1">Carbohydrate degradation; glycolysis; pyruvate from D-glyceraldehyde 3-phosphate: step 4/5.</text>
</comment>
<gene>
    <name evidence="10" type="primary">eno2</name>
    <name evidence="10" type="ORF">HMPREF9153_1559</name>
</gene>
<dbReference type="GO" id="GO:0004634">
    <property type="term" value="F:phosphopyruvate hydratase activity"/>
    <property type="evidence" value="ECO:0007669"/>
    <property type="project" value="UniProtKB-EC"/>
</dbReference>
<name>G4CYF2_9ACTN</name>
<comment type="similarity">
    <text evidence="2">Belongs to the enolase family.</text>
</comment>
<evidence type="ECO:0000256" key="6">
    <source>
        <dbReference type="ARBA" id="ARBA00023152"/>
    </source>
</evidence>
<dbReference type="InterPro" id="IPR036849">
    <property type="entry name" value="Enolase-like_C_sf"/>
</dbReference>
<evidence type="ECO:0000256" key="4">
    <source>
        <dbReference type="ARBA" id="ARBA00017068"/>
    </source>
</evidence>
<evidence type="ECO:0000256" key="3">
    <source>
        <dbReference type="ARBA" id="ARBA00012058"/>
    </source>
</evidence>
<dbReference type="EC" id="4.2.1.11" evidence="3"/>
<keyword evidence="6" id="KW-0324">Glycolysis</keyword>
<dbReference type="HOGENOM" id="CLU_2808937_0_0_11"/>
<keyword evidence="11" id="KW-1185">Reference proteome</keyword>
<feature type="region of interest" description="Disordered" evidence="8">
    <location>
        <begin position="1"/>
        <end position="26"/>
    </location>
</feature>
<dbReference type="Pfam" id="PF00113">
    <property type="entry name" value="Enolase_C"/>
    <property type="match status" value="1"/>
</dbReference>
<evidence type="ECO:0000313" key="10">
    <source>
        <dbReference type="EMBL" id="EGY78016.1"/>
    </source>
</evidence>
<keyword evidence="7 10" id="KW-0456">Lyase</keyword>
<dbReference type="AlphaFoldDB" id="G4CYF2"/>
<accession>G4CYF2</accession>
<dbReference type="UniPathway" id="UPA00109">
    <property type="reaction ID" value="UER00187"/>
</dbReference>
<sequence>MMEAMAGLPGSRYPTPKHRGGCAGARRRTPLVAQRIAKYDQLLRIDEELGDPAESAGATAFPCFRPD</sequence>
<evidence type="ECO:0000256" key="2">
    <source>
        <dbReference type="ARBA" id="ARBA00009604"/>
    </source>
</evidence>